<feature type="compositionally biased region" description="Polar residues" evidence="1">
    <location>
        <begin position="111"/>
        <end position="134"/>
    </location>
</feature>
<evidence type="ECO:0000256" key="1">
    <source>
        <dbReference type="SAM" id="MobiDB-lite"/>
    </source>
</evidence>
<dbReference type="AlphaFoldDB" id="A0AAD3S9W4"/>
<dbReference type="SMART" id="SM00510">
    <property type="entry name" value="TFS2M"/>
    <property type="match status" value="1"/>
</dbReference>
<feature type="region of interest" description="Disordered" evidence="1">
    <location>
        <begin position="282"/>
        <end position="305"/>
    </location>
</feature>
<feature type="domain" description="TFIIS central" evidence="2">
    <location>
        <begin position="285"/>
        <end position="399"/>
    </location>
</feature>
<comment type="caution">
    <text evidence="3">The sequence shown here is derived from an EMBL/GenBank/DDBJ whole genome shotgun (WGS) entry which is preliminary data.</text>
</comment>
<dbReference type="Gene3D" id="1.10.472.30">
    <property type="entry name" value="Transcription elongation factor S-II, central domain"/>
    <property type="match status" value="1"/>
</dbReference>
<dbReference type="PANTHER" id="PTHR11477:SF20">
    <property type="entry name" value="SPOC DOMAIN _ TRANSCRIPTION ELONGATION FACTOR S-II PROTEIN"/>
    <property type="match status" value="1"/>
</dbReference>
<gene>
    <name evidence="3" type="ORF">Nepgr_008840</name>
</gene>
<feature type="region of interest" description="Disordered" evidence="1">
    <location>
        <begin position="64"/>
        <end position="137"/>
    </location>
</feature>
<dbReference type="Pfam" id="PF07500">
    <property type="entry name" value="TFIIS_M"/>
    <property type="match status" value="1"/>
</dbReference>
<feature type="compositionally biased region" description="Polar residues" evidence="1">
    <location>
        <begin position="744"/>
        <end position="755"/>
    </location>
</feature>
<feature type="region of interest" description="Disordered" evidence="1">
    <location>
        <begin position="961"/>
        <end position="1007"/>
    </location>
</feature>
<reference evidence="3" key="1">
    <citation type="submission" date="2023-05" db="EMBL/GenBank/DDBJ databases">
        <title>Nepenthes gracilis genome sequencing.</title>
        <authorList>
            <person name="Fukushima K."/>
        </authorList>
    </citation>
    <scope>NUCLEOTIDE SEQUENCE</scope>
    <source>
        <strain evidence="3">SING2019-196</strain>
    </source>
</reference>
<sequence length="1007" mass="110875">MIPLDCTPVMKQFPTSNRHDGPMDSILTNQALNKSSLSNKRKASKELMPDVEAMQKVESSFKTLPVGSLSNTPRLLQSSASSKRMSQMESMVNSPRSANPSKKVLHVDSVVNKSVLKNRNAQPETSPKTQNETFDSVRSKLKESLAAALAMVSQQQESPTVEKQFQSEAAISAKSKPSESTSSTGGAAVPESKKAAEALPPNAACPATDGNNVKTSEGIHSNDVLGVTANSWEFLGPEFQSNPVLHDEDASFSDSFFIKDDLLLGNGLSWALDDVEAAGMKEAEPSEKPKLMHGDACGGEQEQALPSPDSIACRIESELFKLFGGVNKKYKERGRSLLFNLKDRNNPELRERVMSGEIPPGRLCSMTAEELASEELSQWRMAKAEELAQMKVLPDTGVDMRRLVKKTHKGEFQVEVEQDVSASVEVPVNARLLPQSRSETRGTDAQPLSKADGTKDKADVMREMHNSEDQDDEGRLTIPSDSADMMQGLMVDDMRDLPPIVSLDEFMDSLDKEPPFVNLPVDSVKKTLLSEKKISEADSELKSGEQALKVPIETKKQRTEEVNLKRIKPDADVKPISSGRETQFPIRGVTKGERVWEGLLQLNVSSMANVVGFYKSGEKAITKDWPNFFEIKGRVKLDAFEKFLQELPMSRSRAIMVSHFALKEESTDSDRANLQEVADSFIVDERLGFAEPAPGVELYFCPTHKSTLDMLSNRLPKNYTEKLDAIDNGLIGVVVWRKAHLTSAISPKSSSQRNNDNPKRQQHFTSRRHSEGNTNSNVNYASRTAAPTMIVSEPQSEVDEDDDIPPGFGPPAARDDDDLPEFKFSGSTDPIAQISSQNPSQVQGMATHHRVSPTLPRQVEHMRELVKKYGQNGNNVVSGIPLESWNDDEDDDDIPEWQPPAPQQQLPPPQPAQQSLQLPVFVPHMANQPPLQPPLTQLAEPMQPLQVPINPLGAPWQQGGWWPPGTQPANLGSQPIGGQFHGASGLVAGQWGREWRPDGSRNRSRGP</sequence>
<dbReference type="InterPro" id="IPR003618">
    <property type="entry name" value="TFIIS_cen_dom"/>
</dbReference>
<keyword evidence="4" id="KW-1185">Reference proteome</keyword>
<feature type="compositionally biased region" description="Pro residues" evidence="1">
    <location>
        <begin position="897"/>
        <end position="911"/>
    </location>
</feature>
<evidence type="ECO:0000313" key="3">
    <source>
        <dbReference type="EMBL" id="GMH07000.1"/>
    </source>
</evidence>
<evidence type="ECO:0000313" key="4">
    <source>
        <dbReference type="Proteomes" id="UP001279734"/>
    </source>
</evidence>
<proteinExistence type="predicted"/>
<feature type="compositionally biased region" description="Acidic residues" evidence="1">
    <location>
        <begin position="885"/>
        <end position="895"/>
    </location>
</feature>
<feature type="compositionally biased region" description="Basic and acidic residues" evidence="1">
    <location>
        <begin position="282"/>
        <end position="293"/>
    </location>
</feature>
<feature type="region of interest" description="Disordered" evidence="1">
    <location>
        <begin position="744"/>
        <end position="819"/>
    </location>
</feature>
<protein>
    <recommendedName>
        <fullName evidence="2">TFIIS central domain-containing protein</fullName>
    </recommendedName>
</protein>
<dbReference type="PROSITE" id="PS51321">
    <property type="entry name" value="TFIIS_CENTRAL"/>
    <property type="match status" value="1"/>
</dbReference>
<dbReference type="Pfam" id="PF07744">
    <property type="entry name" value="SPOC"/>
    <property type="match status" value="1"/>
</dbReference>
<feature type="compositionally biased region" description="Low complexity" evidence="1">
    <location>
        <begin position="172"/>
        <end position="184"/>
    </location>
</feature>
<accession>A0AAD3S9W4</accession>
<feature type="compositionally biased region" description="Polar residues" evidence="1">
    <location>
        <begin position="772"/>
        <end position="782"/>
    </location>
</feature>
<dbReference type="CDD" id="cd21538">
    <property type="entry name" value="SPOC_TFIIS"/>
    <property type="match status" value="1"/>
</dbReference>
<feature type="compositionally biased region" description="Polar residues" evidence="1">
    <location>
        <begin position="64"/>
        <end position="100"/>
    </location>
</feature>
<organism evidence="3 4">
    <name type="scientific">Nepenthes gracilis</name>
    <name type="common">Slender pitcher plant</name>
    <dbReference type="NCBI Taxonomy" id="150966"/>
    <lineage>
        <taxon>Eukaryota</taxon>
        <taxon>Viridiplantae</taxon>
        <taxon>Streptophyta</taxon>
        <taxon>Embryophyta</taxon>
        <taxon>Tracheophyta</taxon>
        <taxon>Spermatophyta</taxon>
        <taxon>Magnoliopsida</taxon>
        <taxon>eudicotyledons</taxon>
        <taxon>Gunneridae</taxon>
        <taxon>Pentapetalae</taxon>
        <taxon>Caryophyllales</taxon>
        <taxon>Nepenthaceae</taxon>
        <taxon>Nepenthes</taxon>
    </lineage>
</organism>
<evidence type="ECO:0000259" key="2">
    <source>
        <dbReference type="PROSITE" id="PS51321"/>
    </source>
</evidence>
<name>A0AAD3S9W4_NEPGR</name>
<feature type="region of interest" description="Disordered" evidence="1">
    <location>
        <begin position="433"/>
        <end position="457"/>
    </location>
</feature>
<dbReference type="Proteomes" id="UP001279734">
    <property type="component" value="Unassembled WGS sequence"/>
</dbReference>
<dbReference type="GO" id="GO:0005634">
    <property type="term" value="C:nucleus"/>
    <property type="evidence" value="ECO:0007669"/>
    <property type="project" value="TreeGrafter"/>
</dbReference>
<feature type="region of interest" description="Disordered" evidence="1">
    <location>
        <begin position="870"/>
        <end position="913"/>
    </location>
</feature>
<dbReference type="InterPro" id="IPR036575">
    <property type="entry name" value="TFIIS_cen_dom_sf"/>
</dbReference>
<dbReference type="EMBL" id="BSYO01000007">
    <property type="protein sequence ID" value="GMH07000.1"/>
    <property type="molecule type" value="Genomic_DNA"/>
</dbReference>
<dbReference type="SUPFAM" id="SSF46942">
    <property type="entry name" value="Elongation factor TFIIS domain 2"/>
    <property type="match status" value="1"/>
</dbReference>
<dbReference type="PANTHER" id="PTHR11477">
    <property type="entry name" value="TRANSCRIPTION FACTOR S-II ZINC FINGER DOMAIN-CONTAINING PROTEIN"/>
    <property type="match status" value="1"/>
</dbReference>
<dbReference type="InterPro" id="IPR012921">
    <property type="entry name" value="SPOC_C"/>
</dbReference>
<dbReference type="GO" id="GO:0006351">
    <property type="term" value="P:DNA-templated transcription"/>
    <property type="evidence" value="ECO:0007669"/>
    <property type="project" value="InterPro"/>
</dbReference>
<feature type="compositionally biased region" description="Polar residues" evidence="1">
    <location>
        <begin position="154"/>
        <end position="169"/>
    </location>
</feature>
<feature type="region of interest" description="Disordered" evidence="1">
    <location>
        <begin position="154"/>
        <end position="217"/>
    </location>
</feature>